<dbReference type="GO" id="GO:0006352">
    <property type="term" value="P:DNA-templated transcription initiation"/>
    <property type="evidence" value="ECO:0007669"/>
    <property type="project" value="InterPro"/>
</dbReference>
<evidence type="ECO:0000313" key="9">
    <source>
        <dbReference type="Proteomes" id="UP000233534"/>
    </source>
</evidence>
<feature type="domain" description="RNA polymerase sigma-70 region 4" evidence="7">
    <location>
        <begin position="151"/>
        <end position="199"/>
    </location>
</feature>
<dbReference type="PANTHER" id="PTHR43133">
    <property type="entry name" value="RNA POLYMERASE ECF-TYPE SIGMA FACTO"/>
    <property type="match status" value="1"/>
</dbReference>
<evidence type="ECO:0000259" key="7">
    <source>
        <dbReference type="Pfam" id="PF04545"/>
    </source>
</evidence>
<dbReference type="Gene3D" id="1.10.1740.10">
    <property type="match status" value="1"/>
</dbReference>
<evidence type="ECO:0000313" key="8">
    <source>
        <dbReference type="EMBL" id="AUG56051.1"/>
    </source>
</evidence>
<gene>
    <name evidence="8" type="primary">sigW1</name>
    <name evidence="8" type="ORF">HVS_00315</name>
</gene>
<dbReference type="GO" id="GO:0016987">
    <property type="term" value="F:sigma factor activity"/>
    <property type="evidence" value="ECO:0007669"/>
    <property type="project" value="UniProtKB-KW"/>
</dbReference>
<dbReference type="InterPro" id="IPR013325">
    <property type="entry name" value="RNA_pol_sigma_r2"/>
</dbReference>
<dbReference type="InterPro" id="IPR007630">
    <property type="entry name" value="RNA_pol_sigma70_r4"/>
</dbReference>
<keyword evidence="3" id="KW-0731">Sigma factor</keyword>
<dbReference type="InterPro" id="IPR039425">
    <property type="entry name" value="RNA_pol_sigma-70-like"/>
</dbReference>
<organism evidence="8 9">
    <name type="scientific">Acetivibrio saccincola</name>
    <dbReference type="NCBI Taxonomy" id="1677857"/>
    <lineage>
        <taxon>Bacteria</taxon>
        <taxon>Bacillati</taxon>
        <taxon>Bacillota</taxon>
        <taxon>Clostridia</taxon>
        <taxon>Eubacteriales</taxon>
        <taxon>Oscillospiraceae</taxon>
        <taxon>Acetivibrio</taxon>
    </lineage>
</organism>
<accession>A0A2K9EHS3</accession>
<evidence type="ECO:0000256" key="4">
    <source>
        <dbReference type="ARBA" id="ARBA00023125"/>
    </source>
</evidence>
<dbReference type="InterPro" id="IPR014284">
    <property type="entry name" value="RNA_pol_sigma-70_dom"/>
</dbReference>
<sequence length="212" mass="25205">MNFTGTKYIEALRGRCGCLKTTEFQDIEGFNKGQKLLSLIDMYKNQVYRLCYRLTNNEFDADDLFQDTWVRVVRNIDSYDKNKSFETWIYTITINLYKDRYRKQKRWMNIIKDFFTNEKKDFELSKVPLDKFHPESLLIDKECTKELEAFLNGLPDNFRIPVILYYFKEMNYNQISDVLDIPVGTVKSRLSRGIHKLKKALEKGGYDYGNGN</sequence>
<dbReference type="Gene3D" id="1.10.10.10">
    <property type="entry name" value="Winged helix-like DNA-binding domain superfamily/Winged helix DNA-binding domain"/>
    <property type="match status" value="1"/>
</dbReference>
<dbReference type="NCBIfam" id="TIGR02937">
    <property type="entry name" value="sigma70-ECF"/>
    <property type="match status" value="1"/>
</dbReference>
<evidence type="ECO:0000256" key="2">
    <source>
        <dbReference type="ARBA" id="ARBA00023015"/>
    </source>
</evidence>
<evidence type="ECO:0000259" key="6">
    <source>
        <dbReference type="Pfam" id="PF04542"/>
    </source>
</evidence>
<comment type="similarity">
    <text evidence="1">Belongs to the sigma-70 factor family. ECF subfamily.</text>
</comment>
<dbReference type="SUPFAM" id="SSF88659">
    <property type="entry name" value="Sigma3 and sigma4 domains of RNA polymerase sigma factors"/>
    <property type="match status" value="1"/>
</dbReference>
<dbReference type="Pfam" id="PF04542">
    <property type="entry name" value="Sigma70_r2"/>
    <property type="match status" value="1"/>
</dbReference>
<dbReference type="CDD" id="cd06171">
    <property type="entry name" value="Sigma70_r4"/>
    <property type="match status" value="1"/>
</dbReference>
<dbReference type="InterPro" id="IPR007627">
    <property type="entry name" value="RNA_pol_sigma70_r2"/>
</dbReference>
<keyword evidence="5" id="KW-0804">Transcription</keyword>
<keyword evidence="9" id="KW-1185">Reference proteome</keyword>
<evidence type="ECO:0000256" key="3">
    <source>
        <dbReference type="ARBA" id="ARBA00023082"/>
    </source>
</evidence>
<dbReference type="InterPro" id="IPR013324">
    <property type="entry name" value="RNA_pol_sigma_r3/r4-like"/>
</dbReference>
<dbReference type="Proteomes" id="UP000233534">
    <property type="component" value="Chromosome"/>
</dbReference>
<keyword evidence="4" id="KW-0238">DNA-binding</keyword>
<evidence type="ECO:0000256" key="5">
    <source>
        <dbReference type="ARBA" id="ARBA00023163"/>
    </source>
</evidence>
<dbReference type="GO" id="GO:0003677">
    <property type="term" value="F:DNA binding"/>
    <property type="evidence" value="ECO:0007669"/>
    <property type="project" value="UniProtKB-KW"/>
</dbReference>
<dbReference type="EMBL" id="CP025197">
    <property type="protein sequence ID" value="AUG56051.1"/>
    <property type="molecule type" value="Genomic_DNA"/>
</dbReference>
<dbReference type="SUPFAM" id="SSF88946">
    <property type="entry name" value="Sigma2 domain of RNA polymerase sigma factors"/>
    <property type="match status" value="1"/>
</dbReference>
<dbReference type="PANTHER" id="PTHR43133:SF60">
    <property type="entry name" value="RNA POLYMERASE SIGMA FACTOR SIGV"/>
    <property type="match status" value="1"/>
</dbReference>
<dbReference type="InterPro" id="IPR036388">
    <property type="entry name" value="WH-like_DNA-bd_sf"/>
</dbReference>
<evidence type="ECO:0000256" key="1">
    <source>
        <dbReference type="ARBA" id="ARBA00010641"/>
    </source>
</evidence>
<proteinExistence type="inferred from homology"/>
<dbReference type="KEGG" id="hsc:HVS_00315"/>
<dbReference type="Pfam" id="PF04545">
    <property type="entry name" value="Sigma70_r4"/>
    <property type="match status" value="1"/>
</dbReference>
<dbReference type="AlphaFoldDB" id="A0A2K9EHS3"/>
<feature type="domain" description="RNA polymerase sigma-70 region 2" evidence="6">
    <location>
        <begin position="39"/>
        <end position="106"/>
    </location>
</feature>
<protein>
    <submittedName>
        <fullName evidence="8">ECF RNA polymerase sigma factor SigW</fullName>
    </submittedName>
</protein>
<reference evidence="8 9" key="1">
    <citation type="submission" date="2017-12" db="EMBL/GenBank/DDBJ databases">
        <title>Complete genome sequence of Herbivorax saccincola GGR1, a novel Cellulosome-producing hydrolytic bacterium in a thermophilic biogas plant, established by Illumina and Nanopore MinION sequencing.</title>
        <authorList>
            <person name="Pechtl A."/>
            <person name="Ruckert C."/>
            <person name="Koeck D.E."/>
            <person name="Maus I."/>
            <person name="Winkler A."/>
            <person name="Kalinowski J."/>
            <person name="Puhler A."/>
            <person name="Schwarz W.W."/>
            <person name="Zverlov V.V."/>
            <person name="Schluter A."/>
            <person name="Liebl W."/>
        </authorList>
    </citation>
    <scope>NUCLEOTIDE SEQUENCE [LARGE SCALE GENOMIC DNA]</scope>
    <source>
        <strain evidence="9">SR1</strain>
    </source>
</reference>
<keyword evidence="2" id="KW-0805">Transcription regulation</keyword>
<name>A0A2K9EHS3_9FIRM</name>